<feature type="compositionally biased region" description="Low complexity" evidence="2">
    <location>
        <begin position="590"/>
        <end position="611"/>
    </location>
</feature>
<dbReference type="GO" id="GO:0006508">
    <property type="term" value="P:proteolysis"/>
    <property type="evidence" value="ECO:0007669"/>
    <property type="project" value="UniProtKB-KW"/>
</dbReference>
<evidence type="ECO:0000256" key="1">
    <source>
        <dbReference type="RuleBase" id="RU366025"/>
    </source>
</evidence>
<feature type="compositionally biased region" description="Polar residues" evidence="2">
    <location>
        <begin position="94"/>
        <end position="111"/>
    </location>
</feature>
<feature type="region of interest" description="Disordered" evidence="2">
    <location>
        <begin position="218"/>
        <end position="248"/>
    </location>
</feature>
<feature type="transmembrane region" description="Helical" evidence="3">
    <location>
        <begin position="12"/>
        <end position="32"/>
    </location>
</feature>
<keyword evidence="3" id="KW-1133">Transmembrane helix</keyword>
<dbReference type="GO" id="GO:0016579">
    <property type="term" value="P:protein deubiquitination"/>
    <property type="evidence" value="ECO:0007669"/>
    <property type="project" value="InterPro"/>
</dbReference>
<proteinExistence type="inferred from homology"/>
<dbReference type="Gene3D" id="3.90.70.10">
    <property type="entry name" value="Cysteine proteinases"/>
    <property type="match status" value="1"/>
</dbReference>
<dbReference type="SUPFAM" id="SSF54001">
    <property type="entry name" value="Cysteine proteinases"/>
    <property type="match status" value="1"/>
</dbReference>
<dbReference type="CDD" id="cd02662">
    <property type="entry name" value="Peptidase_C19F"/>
    <property type="match status" value="1"/>
</dbReference>
<feature type="compositionally biased region" description="Low complexity" evidence="2">
    <location>
        <begin position="558"/>
        <end position="577"/>
    </location>
</feature>
<evidence type="ECO:0000259" key="4">
    <source>
        <dbReference type="PROSITE" id="PS50235"/>
    </source>
</evidence>
<dbReference type="InterPro" id="IPR038765">
    <property type="entry name" value="Papain-like_cys_pep_sf"/>
</dbReference>
<keyword evidence="1" id="KW-0833">Ubl conjugation pathway</keyword>
<reference evidence="5 6" key="1">
    <citation type="journal article" date="2019" name="Mol. Biol. Evol.">
        <title>Blast fungal genomes show frequent chromosomal changes, gene gains and losses, and effector gene turnover.</title>
        <authorList>
            <person name="Gomez Luciano L.B."/>
            <person name="Jason Tsai I."/>
            <person name="Chuma I."/>
            <person name="Tosa Y."/>
            <person name="Chen Y.H."/>
            <person name="Li J.Y."/>
            <person name="Li M.Y."/>
            <person name="Jade Lu M.Y."/>
            <person name="Nakayashiki H."/>
            <person name="Li W.H."/>
        </authorList>
    </citation>
    <scope>NUCLEOTIDE SEQUENCE [LARGE SCALE GENOMIC DNA]</scope>
    <source>
        <strain evidence="5">MZ5-1-6</strain>
    </source>
</reference>
<protein>
    <recommendedName>
        <fullName evidence="1">Ubiquitin carboxyl-terminal hydrolase</fullName>
        <ecNumber evidence="1">3.4.19.12</ecNumber>
    </recommendedName>
</protein>
<evidence type="ECO:0000313" key="5">
    <source>
        <dbReference type="EMBL" id="QBZ63524.1"/>
    </source>
</evidence>
<gene>
    <name evidence="5" type="ORF">PoMZ_05206</name>
</gene>
<dbReference type="PROSITE" id="PS50235">
    <property type="entry name" value="USP_3"/>
    <property type="match status" value="1"/>
</dbReference>
<comment type="similarity">
    <text evidence="1">Belongs to the peptidase C19 family.</text>
</comment>
<dbReference type="PROSITE" id="PS00973">
    <property type="entry name" value="USP_2"/>
    <property type="match status" value="1"/>
</dbReference>
<feature type="compositionally biased region" description="Low complexity" evidence="2">
    <location>
        <begin position="494"/>
        <end position="503"/>
    </location>
</feature>
<feature type="compositionally biased region" description="Low complexity" evidence="2">
    <location>
        <begin position="538"/>
        <end position="551"/>
    </location>
</feature>
<keyword evidence="1" id="KW-0645">Protease</keyword>
<feature type="compositionally biased region" description="Polar residues" evidence="2">
    <location>
        <begin position="517"/>
        <end position="529"/>
    </location>
</feature>
<feature type="domain" description="USP" evidence="4">
    <location>
        <begin position="49"/>
        <end position="694"/>
    </location>
</feature>
<dbReference type="InterPro" id="IPR050164">
    <property type="entry name" value="Peptidase_C19"/>
</dbReference>
<name>A0A4P7NMR9_PYROR</name>
<evidence type="ECO:0000256" key="3">
    <source>
        <dbReference type="SAM" id="Phobius"/>
    </source>
</evidence>
<accession>A0A4P7NMR9</accession>
<organism evidence="5 6">
    <name type="scientific">Pyricularia oryzae</name>
    <name type="common">Rice blast fungus</name>
    <name type="synonym">Magnaporthe oryzae</name>
    <dbReference type="NCBI Taxonomy" id="318829"/>
    <lineage>
        <taxon>Eukaryota</taxon>
        <taxon>Fungi</taxon>
        <taxon>Dikarya</taxon>
        <taxon>Ascomycota</taxon>
        <taxon>Pezizomycotina</taxon>
        <taxon>Sordariomycetes</taxon>
        <taxon>Sordariomycetidae</taxon>
        <taxon>Magnaporthales</taxon>
        <taxon>Pyriculariaceae</taxon>
        <taxon>Pyricularia</taxon>
    </lineage>
</organism>
<keyword evidence="3" id="KW-0812">Transmembrane</keyword>
<dbReference type="GO" id="GO:0005829">
    <property type="term" value="C:cytosol"/>
    <property type="evidence" value="ECO:0007669"/>
    <property type="project" value="TreeGrafter"/>
</dbReference>
<feature type="compositionally biased region" description="Low complexity" evidence="2">
    <location>
        <begin position="635"/>
        <end position="649"/>
    </location>
</feature>
<dbReference type="PANTHER" id="PTHR24006:SF904">
    <property type="entry name" value="UBIQUITIN CARBOXYL-TERMINAL HYDROLASE 16"/>
    <property type="match status" value="1"/>
</dbReference>
<dbReference type="PROSITE" id="PS00972">
    <property type="entry name" value="USP_1"/>
    <property type="match status" value="1"/>
</dbReference>
<dbReference type="PANTHER" id="PTHR24006">
    <property type="entry name" value="UBIQUITIN CARBOXYL-TERMINAL HYDROLASE"/>
    <property type="match status" value="1"/>
</dbReference>
<dbReference type="InterPro" id="IPR018200">
    <property type="entry name" value="USP_CS"/>
</dbReference>
<keyword evidence="1" id="KW-0378">Hydrolase</keyword>
<dbReference type="EMBL" id="CP034209">
    <property type="protein sequence ID" value="QBZ63524.1"/>
    <property type="molecule type" value="Genomic_DNA"/>
</dbReference>
<dbReference type="GO" id="GO:0004843">
    <property type="term" value="F:cysteine-type deubiquitinase activity"/>
    <property type="evidence" value="ECO:0007669"/>
    <property type="project" value="UniProtKB-UniRule"/>
</dbReference>
<dbReference type="Pfam" id="PF00443">
    <property type="entry name" value="UCH"/>
    <property type="match status" value="1"/>
</dbReference>
<dbReference type="AlphaFoldDB" id="A0A4P7NMR9"/>
<feature type="region of interest" description="Disordered" evidence="2">
    <location>
        <begin position="490"/>
        <end position="661"/>
    </location>
</feature>
<comment type="catalytic activity">
    <reaction evidence="1">
        <text>Thiol-dependent hydrolysis of ester, thioester, amide, peptide and isopeptide bonds formed by the C-terminal Gly of ubiquitin (a 76-residue protein attached to proteins as an intracellular targeting signal).</text>
        <dbReference type="EC" id="3.4.19.12"/>
    </reaction>
</comment>
<dbReference type="InterPro" id="IPR028889">
    <property type="entry name" value="USP"/>
</dbReference>
<feature type="compositionally biased region" description="Basic and acidic residues" evidence="2">
    <location>
        <begin position="578"/>
        <end position="589"/>
    </location>
</feature>
<evidence type="ECO:0000256" key="2">
    <source>
        <dbReference type="SAM" id="MobiDB-lite"/>
    </source>
</evidence>
<dbReference type="InterPro" id="IPR001394">
    <property type="entry name" value="Peptidase_C19_UCH"/>
</dbReference>
<sequence length="705" mass="75724">MPEKSLQVATYAAGASLAAITLIYVFAPTYLLDSENAGRSGSSRKRGVVGLSNPANDCFINSILQALAGLGDLRVYLIRETHRRSLDEDDDAAKNSSETTPNRNGATSSSSRSIYRVAVPHGGLPEWKILGLQGGVVTAGLKRILDQLNERPIAKKTASALPFVRDLEGAFRQRISRQQQDAQEFLQVVAERLCDEYHAGQRARRAARRREGGLEGDARAIDRRIENSAAAPTTAEAGSGGVGSEDSGAIQTITKGAQAEDDDEDEEGFPMEGKFESQIECLTCGFKPRPKEDTFCTLTLNVPQVSSTTLNACFDGMFKTEYIDDFKCEKCRLVHAKGVYEVELSRLPAQDTAQAEAKRRAIEQLQLAIETDPERAPEGVPLPDARYAPKRRIARHIRMTSFPKILAVHLSRSIYERSQSQKNSAKVAFPERLPLGGLLHRRKYKLLGVVAHKGSHHSGHYESFRRQNLYAPFSTPNAFAGAGVYGKGAGAGTAGSVAATPATRTPRLGPLQKGDGASTSSPAVSTPDLSLSGGTGAGTPATTPSNSSADDAGGGGSPTTPARPSSSTSRLASLSLSPRRDKDKDKDTDSSSLRSVARSTLSRMAGSSSRSGSKRRGTVGEDQQQQQQPNGGGTSKPATASSSSPLAKTSSRRKKAKNQDNMWWRLSDEKVKEATTKDVLGMQREVYLLFYEMEKEDEASGIGCA</sequence>
<keyword evidence="1" id="KW-0788">Thiol protease</keyword>
<feature type="region of interest" description="Disordered" evidence="2">
    <location>
        <begin position="86"/>
        <end position="111"/>
    </location>
</feature>
<dbReference type="EC" id="3.4.19.12" evidence="1"/>
<dbReference type="GO" id="GO:0005634">
    <property type="term" value="C:nucleus"/>
    <property type="evidence" value="ECO:0007669"/>
    <property type="project" value="TreeGrafter"/>
</dbReference>
<dbReference type="Proteomes" id="UP000294847">
    <property type="component" value="Chromosome 6"/>
</dbReference>
<evidence type="ECO:0000313" key="6">
    <source>
        <dbReference type="Proteomes" id="UP000294847"/>
    </source>
</evidence>
<keyword evidence="3" id="KW-0472">Membrane</keyword>